<keyword evidence="3 8" id="KW-0285">Flavoprotein</keyword>
<evidence type="ECO:0000313" key="13">
    <source>
        <dbReference type="Proteomes" id="UP000524404"/>
    </source>
</evidence>
<dbReference type="InterPro" id="IPR006089">
    <property type="entry name" value="Acyl-CoA_DH_CS"/>
</dbReference>
<evidence type="ECO:0000256" key="8">
    <source>
        <dbReference type="RuleBase" id="RU362125"/>
    </source>
</evidence>
<sequence length="387" mass="42606">MSNQIFQGLNFQLSEEHLAVQQAARDFAQTELLPEVIDRDEKEFFPEELVRKMGEMGFLGMMVSPEYGGGGMDTVSYVLAMEELSKVDASASVMVSVNNSLVCYGLEAYGTEEQKQKYLVPLAKGEIIGAFALSEPEAGSDATSQHTTAEDMGDYYLLNGTKNWITNGGRASVYLVMAQTHPELGHKGINCLIVERGMEGFQIGKKERKLGIRGSDTHSLMFTDVKVPKENRIGADGFGFKFAMSTLNGGRIGIAAQALGIASGAYELSLKYAQERKTFGKAIAEHQAIQFKLADMATSIEAARLLCFKAAFDKDQHRSYVQSAAMAKLFCSQVAMDTTIEAVQIHGGYGFVKEFHVERMMRDAKITQIYEGTSEIQKMVIAREILK</sequence>
<dbReference type="Gene3D" id="2.40.110.10">
    <property type="entry name" value="Butyryl-CoA Dehydrogenase, subunit A, domain 2"/>
    <property type="match status" value="1"/>
</dbReference>
<keyword evidence="4 8" id="KW-0274">FAD</keyword>
<evidence type="ECO:0000259" key="10">
    <source>
        <dbReference type="Pfam" id="PF02770"/>
    </source>
</evidence>
<dbReference type="InterPro" id="IPR009100">
    <property type="entry name" value="AcylCoA_DH/oxidase_NM_dom_sf"/>
</dbReference>
<dbReference type="FunFam" id="1.20.140.10:FF:000004">
    <property type="entry name" value="Acyl-CoA dehydrogenase FadE25"/>
    <property type="match status" value="1"/>
</dbReference>
<keyword evidence="5 8" id="KW-0560">Oxidoreductase</keyword>
<accession>A0A841ETL7</accession>
<protein>
    <recommendedName>
        <fullName evidence="7">Cyclohex-1-ene-1-carbonyl-CoA dehydrogenase</fullName>
        <ecNumber evidence="6">1.3.8.10</ecNumber>
    </recommendedName>
</protein>
<evidence type="ECO:0000259" key="11">
    <source>
        <dbReference type="Pfam" id="PF02771"/>
    </source>
</evidence>
<evidence type="ECO:0000313" key="12">
    <source>
        <dbReference type="EMBL" id="MBB6004739.1"/>
    </source>
</evidence>
<comment type="caution">
    <text evidence="12">The sequence shown here is derived from an EMBL/GenBank/DDBJ whole genome shotgun (WGS) entry which is preliminary data.</text>
</comment>
<dbReference type="PROSITE" id="PS00073">
    <property type="entry name" value="ACYL_COA_DH_2"/>
    <property type="match status" value="1"/>
</dbReference>
<evidence type="ECO:0000256" key="5">
    <source>
        <dbReference type="ARBA" id="ARBA00023002"/>
    </source>
</evidence>
<dbReference type="GO" id="GO:0050660">
    <property type="term" value="F:flavin adenine dinucleotide binding"/>
    <property type="evidence" value="ECO:0007669"/>
    <property type="project" value="InterPro"/>
</dbReference>
<gene>
    <name evidence="12" type="ORF">HNP25_003409</name>
</gene>
<dbReference type="InterPro" id="IPR009075">
    <property type="entry name" value="AcylCo_DH/oxidase_C"/>
</dbReference>
<dbReference type="InterPro" id="IPR046373">
    <property type="entry name" value="Acyl-CoA_Oxase/DH_mid-dom_sf"/>
</dbReference>
<comment type="similarity">
    <text evidence="2 8">Belongs to the acyl-CoA dehydrogenase family.</text>
</comment>
<dbReference type="Pfam" id="PF02771">
    <property type="entry name" value="Acyl-CoA_dh_N"/>
    <property type="match status" value="1"/>
</dbReference>
<dbReference type="PROSITE" id="PS00072">
    <property type="entry name" value="ACYL_COA_DH_1"/>
    <property type="match status" value="1"/>
</dbReference>
<evidence type="ECO:0000256" key="7">
    <source>
        <dbReference type="ARBA" id="ARBA00072305"/>
    </source>
</evidence>
<dbReference type="SUPFAM" id="SSF56645">
    <property type="entry name" value="Acyl-CoA dehydrogenase NM domain-like"/>
    <property type="match status" value="1"/>
</dbReference>
<dbReference type="Pfam" id="PF02770">
    <property type="entry name" value="Acyl-CoA_dh_M"/>
    <property type="match status" value="1"/>
</dbReference>
<evidence type="ECO:0000256" key="6">
    <source>
        <dbReference type="ARBA" id="ARBA00066362"/>
    </source>
</evidence>
<proteinExistence type="inferred from homology"/>
<evidence type="ECO:0000256" key="1">
    <source>
        <dbReference type="ARBA" id="ARBA00001974"/>
    </source>
</evidence>
<reference evidence="12 13" key="1">
    <citation type="submission" date="2020-08" db="EMBL/GenBank/DDBJ databases">
        <title>Functional genomics of gut bacteria from endangered species of beetles.</title>
        <authorList>
            <person name="Carlos-Shanley C."/>
        </authorList>
    </citation>
    <scope>NUCLEOTIDE SEQUENCE [LARGE SCALE GENOMIC DNA]</scope>
    <source>
        <strain evidence="12 13">S00070</strain>
    </source>
</reference>
<dbReference type="Pfam" id="PF00441">
    <property type="entry name" value="Acyl-CoA_dh_1"/>
    <property type="match status" value="1"/>
</dbReference>
<feature type="domain" description="Acyl-CoA dehydrogenase/oxidase C-terminal" evidence="9">
    <location>
        <begin position="239"/>
        <end position="386"/>
    </location>
</feature>
<dbReference type="PANTHER" id="PTHR43884">
    <property type="entry name" value="ACYL-COA DEHYDROGENASE"/>
    <property type="match status" value="1"/>
</dbReference>
<dbReference type="PIRSF" id="PIRSF016578">
    <property type="entry name" value="HsaA"/>
    <property type="match status" value="1"/>
</dbReference>
<dbReference type="Proteomes" id="UP000524404">
    <property type="component" value="Unassembled WGS sequence"/>
</dbReference>
<feature type="domain" description="Acyl-CoA dehydrogenase/oxidase N-terminal" evidence="11">
    <location>
        <begin position="14"/>
        <end position="126"/>
    </location>
</feature>
<dbReference type="FunFam" id="2.40.110.10:FF:000001">
    <property type="entry name" value="Acyl-CoA dehydrogenase, mitochondrial"/>
    <property type="match status" value="1"/>
</dbReference>
<dbReference type="InterPro" id="IPR013786">
    <property type="entry name" value="AcylCoA_DH/ox_N"/>
</dbReference>
<dbReference type="Gene3D" id="1.10.540.10">
    <property type="entry name" value="Acyl-CoA dehydrogenase/oxidase, N-terminal domain"/>
    <property type="match status" value="1"/>
</dbReference>
<dbReference type="RefSeq" id="WP_184135940.1">
    <property type="nucleotide sequence ID" value="NZ_JACHKT010000028.1"/>
</dbReference>
<dbReference type="InterPro" id="IPR006091">
    <property type="entry name" value="Acyl-CoA_Oxase/DH_mid-dom"/>
</dbReference>
<dbReference type="Gene3D" id="1.20.140.10">
    <property type="entry name" value="Butyryl-CoA Dehydrogenase, subunit A, domain 3"/>
    <property type="match status" value="1"/>
</dbReference>
<dbReference type="SUPFAM" id="SSF47203">
    <property type="entry name" value="Acyl-CoA dehydrogenase C-terminal domain-like"/>
    <property type="match status" value="1"/>
</dbReference>
<dbReference type="InterPro" id="IPR037069">
    <property type="entry name" value="AcylCoA_DH/ox_N_sf"/>
</dbReference>
<name>A0A841ETL7_9BACT</name>
<dbReference type="FunFam" id="1.10.540.10:FF:000002">
    <property type="entry name" value="Acyl-CoA dehydrogenase FadE19"/>
    <property type="match status" value="1"/>
</dbReference>
<feature type="domain" description="Acyl-CoA oxidase/dehydrogenase middle" evidence="10">
    <location>
        <begin position="130"/>
        <end position="225"/>
    </location>
</feature>
<dbReference type="PANTHER" id="PTHR43884:SF12">
    <property type="entry name" value="ISOVALERYL-COA DEHYDROGENASE, MITOCHONDRIAL-RELATED"/>
    <property type="match status" value="1"/>
</dbReference>
<evidence type="ECO:0000256" key="2">
    <source>
        <dbReference type="ARBA" id="ARBA00009347"/>
    </source>
</evidence>
<evidence type="ECO:0000259" key="9">
    <source>
        <dbReference type="Pfam" id="PF00441"/>
    </source>
</evidence>
<dbReference type="GO" id="GO:0003995">
    <property type="term" value="F:acyl-CoA dehydrogenase activity"/>
    <property type="evidence" value="ECO:0007669"/>
    <property type="project" value="InterPro"/>
</dbReference>
<organism evidence="12 13">
    <name type="scientific">Arcicella rosea</name>
    <dbReference type="NCBI Taxonomy" id="502909"/>
    <lineage>
        <taxon>Bacteria</taxon>
        <taxon>Pseudomonadati</taxon>
        <taxon>Bacteroidota</taxon>
        <taxon>Cytophagia</taxon>
        <taxon>Cytophagales</taxon>
        <taxon>Flectobacillaceae</taxon>
        <taxon>Arcicella</taxon>
    </lineage>
</organism>
<dbReference type="InterPro" id="IPR036250">
    <property type="entry name" value="AcylCo_DH-like_C"/>
</dbReference>
<dbReference type="EMBL" id="JACHKT010000028">
    <property type="protein sequence ID" value="MBB6004739.1"/>
    <property type="molecule type" value="Genomic_DNA"/>
</dbReference>
<dbReference type="AlphaFoldDB" id="A0A841ETL7"/>
<dbReference type="CDD" id="cd01158">
    <property type="entry name" value="SCAD_SBCAD"/>
    <property type="match status" value="1"/>
</dbReference>
<dbReference type="EC" id="1.3.8.10" evidence="6"/>
<comment type="cofactor">
    <cofactor evidence="1 8">
        <name>FAD</name>
        <dbReference type="ChEBI" id="CHEBI:57692"/>
    </cofactor>
</comment>
<evidence type="ECO:0000256" key="3">
    <source>
        <dbReference type="ARBA" id="ARBA00022630"/>
    </source>
</evidence>
<keyword evidence="13" id="KW-1185">Reference proteome</keyword>
<evidence type="ECO:0000256" key="4">
    <source>
        <dbReference type="ARBA" id="ARBA00022827"/>
    </source>
</evidence>